<keyword evidence="2" id="KW-1185">Reference proteome</keyword>
<protein>
    <submittedName>
        <fullName evidence="1">Uncharacterized protein</fullName>
    </submittedName>
</protein>
<evidence type="ECO:0000313" key="2">
    <source>
        <dbReference type="Proteomes" id="UP000222867"/>
    </source>
</evidence>
<proteinExistence type="predicted"/>
<dbReference type="EMBL" id="MF093736">
    <property type="protein sequence ID" value="ASD50954.1"/>
    <property type="molecule type" value="Genomic_DNA"/>
</dbReference>
<name>A0A218M4A6_9CAUD</name>
<evidence type="ECO:0000313" key="1">
    <source>
        <dbReference type="EMBL" id="ASD50954.1"/>
    </source>
</evidence>
<sequence>MIVYIVMGGVTYEGEYVETVHLDEKKAKQYENRMKEQIRAGKSMYDYTTIVEKEITE</sequence>
<dbReference type="Proteomes" id="UP000222867">
    <property type="component" value="Segment"/>
</dbReference>
<organism evidence="1 2">
    <name type="scientific">Shigella phage vB_SsoS-ISF002</name>
    <dbReference type="NCBI Taxonomy" id="2006922"/>
    <lineage>
        <taxon>Viruses</taxon>
        <taxon>Duplodnaviria</taxon>
        <taxon>Heunggongvirae</taxon>
        <taxon>Uroviricota</taxon>
        <taxon>Caudoviricetes</taxon>
        <taxon>Drexlerviridae</taxon>
        <taxon>Tunavirinae</taxon>
        <taxon>Tunavirus</taxon>
        <taxon>Tunavirus ISF002</taxon>
    </lineage>
</organism>
<reference evidence="2" key="1">
    <citation type="submission" date="2017-05" db="EMBL/GenBank/DDBJ databases">
        <title>Isolation, characterization and comparative genomics of novel S. sonnie specific bacteriophage vB_SsoS-ISF001.</title>
        <authorList>
            <person name="Shahin K."/>
            <person name="Bouzari M."/>
            <person name="Wang R."/>
        </authorList>
    </citation>
    <scope>NUCLEOTIDE SEQUENCE [LARGE SCALE GENOMIC DNA]</scope>
</reference>
<accession>A0A218M4A6</accession>
<gene>
    <name evidence="1" type="ORF">ISF001_0070</name>
</gene>